<dbReference type="RefSeq" id="XP_006648278.1">
    <property type="nucleotide sequence ID" value="XM_006648215.3"/>
</dbReference>
<sequence length="125" mass="13343">MAAAAARVFRGCRFLMSPAASAGGKRPASAKVAMTEAAEPKKSGILKPLPVSDALRRFAGGTPEVSRAGATKLIWDYIKANGLQNPANKKEIYCDEKLKSLFAGRDKIGMLEIAKLLSPHFIKAN</sequence>
<dbReference type="Gramene" id="OB02G12260.1">
    <property type="protein sequence ID" value="OB02G12260.1"/>
    <property type="gene ID" value="OB02G12260"/>
</dbReference>
<dbReference type="PROSITE" id="PS51925">
    <property type="entry name" value="SWIB_MDM2"/>
    <property type="match status" value="1"/>
</dbReference>
<dbReference type="KEGG" id="obr:102719082"/>
<proteinExistence type="predicted"/>
<dbReference type="SMART" id="SM00151">
    <property type="entry name" value="SWIB"/>
    <property type="match status" value="1"/>
</dbReference>
<dbReference type="InterPro" id="IPR019835">
    <property type="entry name" value="SWIB_domain"/>
</dbReference>
<dbReference type="PANTHER" id="PTHR13844">
    <property type="entry name" value="SWI/SNF-RELATED MATRIX-ASSOCIATED ACTIN-DEPENDENT REGULATOR OF CHROMATIN SUBFAMILY D"/>
    <property type="match status" value="1"/>
</dbReference>
<evidence type="ECO:0000313" key="3">
    <source>
        <dbReference type="Proteomes" id="UP000006038"/>
    </source>
</evidence>
<dbReference type="AlphaFoldDB" id="J3L9A9"/>
<dbReference type="EnsemblPlants" id="OB02G12260.1">
    <property type="protein sequence ID" value="OB02G12260.1"/>
    <property type="gene ID" value="OB02G12260"/>
</dbReference>
<dbReference type="eggNOG" id="KOG1946">
    <property type="taxonomic scope" value="Eukaryota"/>
</dbReference>
<dbReference type="CDD" id="cd10567">
    <property type="entry name" value="SWIB-MDM2_like"/>
    <property type="match status" value="1"/>
</dbReference>
<gene>
    <name evidence="2" type="primary">LOC102719082</name>
</gene>
<dbReference type="OrthoDB" id="10251073at2759"/>
<feature type="domain" description="DM2" evidence="1">
    <location>
        <begin position="44"/>
        <end position="123"/>
    </location>
</feature>
<keyword evidence="3" id="KW-1185">Reference proteome</keyword>
<dbReference type="Pfam" id="PF02201">
    <property type="entry name" value="SWIB"/>
    <property type="match status" value="1"/>
</dbReference>
<evidence type="ECO:0000259" key="1">
    <source>
        <dbReference type="PROSITE" id="PS51925"/>
    </source>
</evidence>
<organism evidence="2">
    <name type="scientific">Oryza brachyantha</name>
    <name type="common">malo sina</name>
    <dbReference type="NCBI Taxonomy" id="4533"/>
    <lineage>
        <taxon>Eukaryota</taxon>
        <taxon>Viridiplantae</taxon>
        <taxon>Streptophyta</taxon>
        <taxon>Embryophyta</taxon>
        <taxon>Tracheophyta</taxon>
        <taxon>Spermatophyta</taxon>
        <taxon>Magnoliopsida</taxon>
        <taxon>Liliopsida</taxon>
        <taxon>Poales</taxon>
        <taxon>Poaceae</taxon>
        <taxon>BOP clade</taxon>
        <taxon>Oryzoideae</taxon>
        <taxon>Oryzeae</taxon>
        <taxon>Oryzinae</taxon>
        <taxon>Oryza</taxon>
    </lineage>
</organism>
<protein>
    <recommendedName>
        <fullName evidence="1">DM2 domain-containing protein</fullName>
    </recommendedName>
</protein>
<dbReference type="InterPro" id="IPR003121">
    <property type="entry name" value="SWIB_MDM2_domain"/>
</dbReference>
<dbReference type="Proteomes" id="UP000006038">
    <property type="component" value="Unassembled WGS sequence"/>
</dbReference>
<evidence type="ECO:0000313" key="2">
    <source>
        <dbReference type="EnsemblPlants" id="OB02G12260.1"/>
    </source>
</evidence>
<dbReference type="OMA" id="TAVKKIW"/>
<reference evidence="2" key="1">
    <citation type="submission" date="2013-04" db="UniProtKB">
        <authorList>
            <consortium name="EnsemblPlants"/>
        </authorList>
    </citation>
    <scope>IDENTIFICATION</scope>
</reference>
<name>J3L9A9_ORYBR</name>
<dbReference type="HOGENOM" id="CLU_046065_3_2_1"/>
<accession>J3L9A9</accession>
<dbReference type="SUPFAM" id="SSF47592">
    <property type="entry name" value="SWIB/MDM2 domain"/>
    <property type="match status" value="1"/>
</dbReference>
<dbReference type="STRING" id="4533.J3L9A9"/>
<dbReference type="Gene3D" id="1.10.245.10">
    <property type="entry name" value="SWIB/MDM2 domain"/>
    <property type="match status" value="1"/>
</dbReference>
<dbReference type="InterPro" id="IPR036885">
    <property type="entry name" value="SWIB_MDM2_dom_sf"/>
</dbReference>
<dbReference type="GeneID" id="102719082"/>